<accession>A0A9E7AF98</accession>
<dbReference type="EMBL" id="CP097095">
    <property type="protein sequence ID" value="UQF79523.1"/>
    <property type="molecule type" value="Genomic_DNA"/>
</dbReference>
<dbReference type="KEGG" id="agh:M3I41_08065"/>
<gene>
    <name evidence="1" type="ORF">M3I41_08065</name>
</gene>
<name>A0A9E7AF98_9ACTO</name>
<organism evidence="1 2">
    <name type="scientific">Actinomyces graevenitzii</name>
    <dbReference type="NCBI Taxonomy" id="55565"/>
    <lineage>
        <taxon>Bacteria</taxon>
        <taxon>Bacillati</taxon>
        <taxon>Actinomycetota</taxon>
        <taxon>Actinomycetes</taxon>
        <taxon>Actinomycetales</taxon>
        <taxon>Actinomycetaceae</taxon>
        <taxon>Actinomyces</taxon>
    </lineage>
</organism>
<reference evidence="1" key="1">
    <citation type="submission" date="2022-05" db="EMBL/GenBank/DDBJ databases">
        <title>Using nanopore sequencing to obtain complete genomes from saliva samples.</title>
        <authorList>
            <person name="Baker J.L."/>
        </authorList>
    </citation>
    <scope>NUCLEOTIDE SEQUENCE</scope>
    <source>
        <strain evidence="1">JCVI-JB-Ag32</strain>
    </source>
</reference>
<sequence length="77" mass="8660">MNTPDAAKKRRLVSLGKLTMPVLGATKHPQENAKLVGETSAIKRERTYSTSGVETYIEALVTLNLRHDRNTASYRFR</sequence>
<evidence type="ECO:0000313" key="2">
    <source>
        <dbReference type="Proteomes" id="UP000830236"/>
    </source>
</evidence>
<dbReference type="Proteomes" id="UP000830236">
    <property type="component" value="Chromosome"/>
</dbReference>
<protein>
    <submittedName>
        <fullName evidence="1">Uncharacterized protein</fullName>
    </submittedName>
</protein>
<proteinExistence type="predicted"/>
<evidence type="ECO:0000313" key="1">
    <source>
        <dbReference type="EMBL" id="UQF79523.1"/>
    </source>
</evidence>
<dbReference type="AlphaFoldDB" id="A0A9E7AF98"/>